<name>A0A6C0J0L4_9ZZZZ</name>
<evidence type="ECO:0000313" key="1">
    <source>
        <dbReference type="EMBL" id="QHT98389.1"/>
    </source>
</evidence>
<reference evidence="1" key="1">
    <citation type="journal article" date="2020" name="Nature">
        <title>Giant virus diversity and host interactions through global metagenomics.</title>
        <authorList>
            <person name="Schulz F."/>
            <person name="Roux S."/>
            <person name="Paez-Espino D."/>
            <person name="Jungbluth S."/>
            <person name="Walsh D.A."/>
            <person name="Denef V.J."/>
            <person name="McMahon K.D."/>
            <person name="Konstantinidis K.T."/>
            <person name="Eloe-Fadrosh E.A."/>
            <person name="Kyrpides N.C."/>
            <person name="Woyke T."/>
        </authorList>
    </citation>
    <scope>NUCLEOTIDE SEQUENCE</scope>
    <source>
        <strain evidence="1">GVMAG-M-3300025652-16</strain>
    </source>
</reference>
<dbReference type="EMBL" id="MN740292">
    <property type="protein sequence ID" value="QHT98389.1"/>
    <property type="molecule type" value="Genomic_DNA"/>
</dbReference>
<sequence length="75" mass="8183">MLTMSDFDEAYASKPNNVEPIPCKAPECFVGSYPPVAKAGEPGPFFVNTYLLQPNRKMEVAGTVSVRSADLECKK</sequence>
<proteinExistence type="predicted"/>
<protein>
    <submittedName>
        <fullName evidence="1">Uncharacterized protein</fullName>
    </submittedName>
</protein>
<accession>A0A6C0J0L4</accession>
<organism evidence="1">
    <name type="scientific">viral metagenome</name>
    <dbReference type="NCBI Taxonomy" id="1070528"/>
    <lineage>
        <taxon>unclassified sequences</taxon>
        <taxon>metagenomes</taxon>
        <taxon>organismal metagenomes</taxon>
    </lineage>
</organism>
<dbReference type="AlphaFoldDB" id="A0A6C0J0L4"/>